<gene>
    <name evidence="1" type="ORF">P691DRAFT_770451</name>
</gene>
<dbReference type="EMBL" id="MU151053">
    <property type="protein sequence ID" value="KAF9454556.1"/>
    <property type="molecule type" value="Genomic_DNA"/>
</dbReference>
<keyword evidence="2" id="KW-1185">Reference proteome</keyword>
<reference evidence="1" key="1">
    <citation type="submission" date="2020-11" db="EMBL/GenBank/DDBJ databases">
        <authorList>
            <consortium name="DOE Joint Genome Institute"/>
            <person name="Ahrendt S."/>
            <person name="Riley R."/>
            <person name="Andreopoulos W."/>
            <person name="Labutti K."/>
            <person name="Pangilinan J."/>
            <person name="Ruiz-Duenas F.J."/>
            <person name="Barrasa J.M."/>
            <person name="Sanchez-Garcia M."/>
            <person name="Camarero S."/>
            <person name="Miyauchi S."/>
            <person name="Serrano A."/>
            <person name="Linde D."/>
            <person name="Babiker R."/>
            <person name="Drula E."/>
            <person name="Ayuso-Fernandez I."/>
            <person name="Pacheco R."/>
            <person name="Padilla G."/>
            <person name="Ferreira P."/>
            <person name="Barriuso J."/>
            <person name="Kellner H."/>
            <person name="Castanera R."/>
            <person name="Alfaro M."/>
            <person name="Ramirez L."/>
            <person name="Pisabarro A.G."/>
            <person name="Kuo A."/>
            <person name="Tritt A."/>
            <person name="Lipzen A."/>
            <person name="He G."/>
            <person name="Yan M."/>
            <person name="Ng V."/>
            <person name="Cullen D."/>
            <person name="Martin F."/>
            <person name="Rosso M.-N."/>
            <person name="Henrissat B."/>
            <person name="Hibbett D."/>
            <person name="Martinez A.T."/>
            <person name="Grigoriev I.V."/>
        </authorList>
    </citation>
    <scope>NUCLEOTIDE SEQUENCE</scope>
    <source>
        <strain evidence="1">MF-IS2</strain>
    </source>
</reference>
<protein>
    <submittedName>
        <fullName evidence="1">Uncharacterized protein</fullName>
    </submittedName>
</protein>
<evidence type="ECO:0000313" key="1">
    <source>
        <dbReference type="EMBL" id="KAF9454556.1"/>
    </source>
</evidence>
<dbReference type="AlphaFoldDB" id="A0A9P5XRQ3"/>
<dbReference type="Pfam" id="PF11654">
    <property type="entry name" value="NCE101"/>
    <property type="match status" value="1"/>
</dbReference>
<sequence length="73" mass="8760">MALLHRYLDPLLGVFTGILAYHLHETHPRTAPLPDQRLTELVRWKWDKYQRERREKLLALETGEQWPPSELTK</sequence>
<comment type="caution">
    <text evidence="1">The sequence shown here is derived from an EMBL/GenBank/DDBJ whole genome shotgun (WGS) entry which is preliminary data.</text>
</comment>
<dbReference type="GO" id="GO:0009306">
    <property type="term" value="P:protein secretion"/>
    <property type="evidence" value="ECO:0007669"/>
    <property type="project" value="InterPro"/>
</dbReference>
<proteinExistence type="predicted"/>
<dbReference type="InterPro" id="IPR024242">
    <property type="entry name" value="NCE101"/>
</dbReference>
<dbReference type="PANTHER" id="PTHR28011:SF1">
    <property type="entry name" value="NON-CLASSICAL EXPORT PROTEIN 1"/>
    <property type="match status" value="1"/>
</dbReference>
<accession>A0A9P5XRQ3</accession>
<name>A0A9P5XRQ3_9AGAR</name>
<organism evidence="1 2">
    <name type="scientific">Macrolepiota fuliginosa MF-IS2</name>
    <dbReference type="NCBI Taxonomy" id="1400762"/>
    <lineage>
        <taxon>Eukaryota</taxon>
        <taxon>Fungi</taxon>
        <taxon>Dikarya</taxon>
        <taxon>Basidiomycota</taxon>
        <taxon>Agaricomycotina</taxon>
        <taxon>Agaricomycetes</taxon>
        <taxon>Agaricomycetidae</taxon>
        <taxon>Agaricales</taxon>
        <taxon>Agaricineae</taxon>
        <taxon>Agaricaceae</taxon>
        <taxon>Macrolepiota</taxon>
    </lineage>
</organism>
<dbReference type="OrthoDB" id="2155101at2759"/>
<dbReference type="PANTHER" id="PTHR28011">
    <property type="entry name" value="NON-CLASSICAL EXPORT PROTEIN 1"/>
    <property type="match status" value="1"/>
</dbReference>
<dbReference type="Proteomes" id="UP000807342">
    <property type="component" value="Unassembled WGS sequence"/>
</dbReference>
<evidence type="ECO:0000313" key="2">
    <source>
        <dbReference type="Proteomes" id="UP000807342"/>
    </source>
</evidence>